<dbReference type="AlphaFoldDB" id="E8PS76"/>
<name>E8PS76_YERPE</name>
<dbReference type="InterPro" id="IPR050921">
    <property type="entry name" value="T4SS_GSP_E_ATPase"/>
</dbReference>
<keyword evidence="2" id="KW-0547">Nucleotide-binding</keyword>
<dbReference type="RefSeq" id="WP_013572663.1">
    <property type="nucleotide sequence ID" value="NC_015054.1"/>
</dbReference>
<evidence type="ECO:0000313" key="4">
    <source>
        <dbReference type="EMBL" id="ADW66876.1"/>
    </source>
</evidence>
<feature type="domain" description="Bacterial type II secretion system protein E" evidence="3">
    <location>
        <begin position="151"/>
        <end position="290"/>
    </location>
</feature>
<dbReference type="GO" id="GO:0044097">
    <property type="term" value="P:secretion by the type IV secretion system"/>
    <property type="evidence" value="ECO:0007669"/>
    <property type="project" value="InterPro"/>
</dbReference>
<dbReference type="NCBIfam" id="TIGR02788">
    <property type="entry name" value="VirB11"/>
    <property type="match status" value="1"/>
</dbReference>
<dbReference type="Gene3D" id="3.40.50.300">
    <property type="entry name" value="P-loop containing nucleotide triphosphate hydrolases"/>
    <property type="match status" value="1"/>
</dbReference>
<dbReference type="GO" id="GO:0016887">
    <property type="term" value="F:ATP hydrolysis activity"/>
    <property type="evidence" value="ECO:0007669"/>
    <property type="project" value="InterPro"/>
</dbReference>
<evidence type="ECO:0000259" key="3">
    <source>
        <dbReference type="Pfam" id="PF00437"/>
    </source>
</evidence>
<dbReference type="PANTHER" id="PTHR30486:SF6">
    <property type="entry name" value="TYPE IV PILUS RETRACTATION ATPASE PILT"/>
    <property type="match status" value="1"/>
</dbReference>
<geneLocation type="plasmid" evidence="4">
    <name>pJARS35</name>
</geneLocation>
<dbReference type="InterPro" id="IPR001482">
    <property type="entry name" value="T2SS/T4SS_dom"/>
</dbReference>
<evidence type="ECO:0000256" key="2">
    <source>
        <dbReference type="RuleBase" id="RU366071"/>
    </source>
</evidence>
<comment type="function">
    <text evidence="2">Part of the Type IV secretion system.</text>
</comment>
<evidence type="ECO:0000256" key="1">
    <source>
        <dbReference type="ARBA" id="ARBA00006611"/>
    </source>
</evidence>
<dbReference type="CDD" id="cd01130">
    <property type="entry name" value="VirB11-like_ATPase"/>
    <property type="match status" value="1"/>
</dbReference>
<dbReference type="GO" id="GO:0043684">
    <property type="term" value="C:type IV secretion system complex"/>
    <property type="evidence" value="ECO:0007669"/>
    <property type="project" value="UniProtKB-UniRule"/>
</dbReference>
<dbReference type="PANTHER" id="PTHR30486">
    <property type="entry name" value="TWITCHING MOTILITY PROTEIN PILT"/>
    <property type="match status" value="1"/>
</dbReference>
<dbReference type="InterPro" id="IPR027417">
    <property type="entry name" value="P-loop_NTPase"/>
</dbReference>
<dbReference type="GO" id="GO:0005524">
    <property type="term" value="F:ATP binding"/>
    <property type="evidence" value="ECO:0007669"/>
    <property type="project" value="UniProtKB-UniRule"/>
</dbReference>
<organism evidence="4">
    <name type="scientific">Yersinia pestis Java 9</name>
    <dbReference type="NCBI Taxonomy" id="880632"/>
    <lineage>
        <taxon>Bacteria</taxon>
        <taxon>Pseudomonadati</taxon>
        <taxon>Pseudomonadota</taxon>
        <taxon>Gammaproteobacteria</taxon>
        <taxon>Enterobacterales</taxon>
        <taxon>Yersiniaceae</taxon>
        <taxon>Yersinia</taxon>
    </lineage>
</organism>
<comment type="similarity">
    <text evidence="1 2">Belongs to the GSP E family.</text>
</comment>
<accession>E8PS76</accession>
<dbReference type="Gene3D" id="3.30.450.90">
    <property type="match status" value="1"/>
</dbReference>
<protein>
    <recommendedName>
        <fullName evidence="2">Type IV secretion system protein</fullName>
    </recommendedName>
</protein>
<dbReference type="SUPFAM" id="SSF52540">
    <property type="entry name" value="P-loop containing nucleoside triphosphate hydrolases"/>
    <property type="match status" value="1"/>
</dbReference>
<keyword evidence="4" id="KW-0614">Plasmid</keyword>
<dbReference type="InterPro" id="IPR014155">
    <property type="entry name" value="VirB11"/>
</dbReference>
<dbReference type="Pfam" id="PF00437">
    <property type="entry name" value="T2SSE"/>
    <property type="match status" value="1"/>
</dbReference>
<sequence length="342" mass="38590">MSNNVAPLINNKSLDYYKRQVFQPYLDIDGLTEIAVNRPGEVWTEINGVWVLHNDEKVSFDFCKRFSQTLASFRGDEIGDTKPLLSATLESGERVQVVFPPACERNTISITIRKPSTRQITHKEYIDSGFYDYVKSGEKYHSHDDTLLELFKEKKIDEFMEFAAKVGKNIVFAGATGSGKTTYMKSLIDYIPLSTRLITIEDADEITFFIHKNYVHLFYPSESGSDSGSIITAAKLIKSCLRMKPDRILLAEVKGGDAWDFIKVAGSGHRGSWTSIHSASAKDAINQMVTKCYQNMECQNLPFDVLKKIILDNIDIVVHVGRDGVVRHMSDIYFKGAECENV</sequence>
<keyword evidence="2" id="KW-0067">ATP-binding</keyword>
<gene>
    <name evidence="4" type="primary">triJ</name>
    <name evidence="4" type="ORF">YPJ_pJARS3522</name>
</gene>
<dbReference type="EMBL" id="CP002179">
    <property type="protein sequence ID" value="ADW66876.1"/>
    <property type="molecule type" value="Genomic_DNA"/>
</dbReference>
<reference evidence="4" key="1">
    <citation type="journal article" date="2012" name="PLoS ONE">
        <title>Novel Plasmids and Resistance Phenotypes in Yersinia pestis: Unique Plasmid Inventory of Strain Java 9 Mediates High Levels of Arsenic Resistance.</title>
        <authorList>
            <person name="Eppinger M."/>
            <person name="Radnedge L."/>
            <person name="Andersen G."/>
            <person name="Vietri N."/>
            <person name="Severson G."/>
            <person name="Mou S."/>
            <person name="Ravel J."/>
            <person name="Worsham P.L."/>
        </authorList>
    </citation>
    <scope>NUCLEOTIDE SEQUENCE [LARGE SCALE GENOMIC DNA]</scope>
    <source>
        <strain evidence="4">Java 9</strain>
        <plasmid evidence="4">pJARS35</plasmid>
    </source>
</reference>
<proteinExistence type="inferred from homology"/>